<accession>A0A370HIZ9</accession>
<evidence type="ECO:0000256" key="1">
    <source>
        <dbReference type="ARBA" id="ARBA00022729"/>
    </source>
</evidence>
<dbReference type="Pfam" id="PF13343">
    <property type="entry name" value="SBP_bac_6"/>
    <property type="match status" value="1"/>
</dbReference>
<comment type="caution">
    <text evidence="2">The sequence shown here is derived from an EMBL/GenBank/DDBJ whole genome shotgun (WGS) entry which is preliminary data.</text>
</comment>
<keyword evidence="1" id="KW-0732">Signal</keyword>
<dbReference type="Gene3D" id="3.40.190.10">
    <property type="entry name" value="Periplasmic binding protein-like II"/>
    <property type="match status" value="2"/>
</dbReference>
<dbReference type="OrthoDB" id="9766989at2"/>
<name>A0A370HIZ9_9HYPH</name>
<dbReference type="GO" id="GO:0030288">
    <property type="term" value="C:outer membrane-bounded periplasmic space"/>
    <property type="evidence" value="ECO:0007669"/>
    <property type="project" value="TreeGrafter"/>
</dbReference>
<evidence type="ECO:0000313" key="2">
    <source>
        <dbReference type="EMBL" id="RDI58002.1"/>
    </source>
</evidence>
<sequence length="459" mass="49928">MPRPFFIRLTIVLAHLVLLTAAGFADEKVRAVRVLTSFPPQFLEPFQSAFRTRHPELSLEFVQRKTTTAVADIVGERHRADIFWASAPDAFEILKRAGRLAALKPRPTGAPDLIAGYPVNDPDMTYLGFALSGYGFVYNPDYLEGRGLPVPRGWSDLAAPIYAGHIGISSPSRSGTMHLMVEAILQVYGWDRGWGIWSEIGGNLATVTARSFGVSAGVARGRFGIGPSIDFLANPEGMPKDSTRFALPEETLFVPASIAVLNDAANRDGAERFVDFVLSQEGQALLLDPAVARLPISPAVYPAGETTDGSPFRRDGLFSKGLFDARLSAARYELVNIIFDEMITFRRSDLVRMWRSVRALEAALSGRSDADLAKLVSDARHALTRPPLSGPEAMELERWKDLVRVRRGLPTPAPQAQLEARIKAQIDGNMQQAARALADAAARLGGADRNADGAEAARP</sequence>
<dbReference type="PANTHER" id="PTHR30006:SF25">
    <property type="entry name" value="PHOSPHOGLYCERATE TRANSPORT REGULATORY PROTEIN PGTC"/>
    <property type="match status" value="1"/>
</dbReference>
<reference evidence="2 3" key="1">
    <citation type="submission" date="2018-07" db="EMBL/GenBank/DDBJ databases">
        <title>Genomic Encyclopedia of Type Strains, Phase IV (KMG-IV): sequencing the most valuable type-strain genomes for metagenomic binning, comparative biology and taxonomic classification.</title>
        <authorList>
            <person name="Goeker M."/>
        </authorList>
    </citation>
    <scope>NUCLEOTIDE SEQUENCE [LARGE SCALE GENOMIC DNA]</scope>
    <source>
        <strain evidence="2 3">DSM 14364</strain>
    </source>
</reference>
<protein>
    <submittedName>
        <fullName evidence="2">ABC-type Fe3+ transport system substrate-binding protein</fullName>
    </submittedName>
</protein>
<evidence type="ECO:0000313" key="3">
    <source>
        <dbReference type="Proteomes" id="UP000254925"/>
    </source>
</evidence>
<proteinExistence type="predicted"/>
<dbReference type="Proteomes" id="UP000254925">
    <property type="component" value="Unassembled WGS sequence"/>
</dbReference>
<dbReference type="EMBL" id="QQBB01000006">
    <property type="protein sequence ID" value="RDI58002.1"/>
    <property type="molecule type" value="Genomic_DNA"/>
</dbReference>
<gene>
    <name evidence="2" type="ORF">DES45_106316</name>
</gene>
<dbReference type="PANTHER" id="PTHR30006">
    <property type="entry name" value="THIAMINE-BINDING PERIPLASMIC PROTEIN-RELATED"/>
    <property type="match status" value="1"/>
</dbReference>
<keyword evidence="3" id="KW-1185">Reference proteome</keyword>
<dbReference type="RefSeq" id="WP_114771215.1">
    <property type="nucleotide sequence ID" value="NZ_QQBB01000006.1"/>
</dbReference>
<organism evidence="2 3">
    <name type="scientific">Microvirga subterranea</name>
    <dbReference type="NCBI Taxonomy" id="186651"/>
    <lineage>
        <taxon>Bacteria</taxon>
        <taxon>Pseudomonadati</taxon>
        <taxon>Pseudomonadota</taxon>
        <taxon>Alphaproteobacteria</taxon>
        <taxon>Hyphomicrobiales</taxon>
        <taxon>Methylobacteriaceae</taxon>
        <taxon>Microvirga</taxon>
    </lineage>
</organism>
<dbReference type="AlphaFoldDB" id="A0A370HIZ9"/>
<dbReference type="SUPFAM" id="SSF53850">
    <property type="entry name" value="Periplasmic binding protein-like II"/>
    <property type="match status" value="1"/>
</dbReference>